<evidence type="ECO:0000313" key="2">
    <source>
        <dbReference type="Proteomes" id="UP001354971"/>
    </source>
</evidence>
<dbReference type="Gene3D" id="3.40.1530.20">
    <property type="entry name" value="Protein of unknown function (DUF1491)"/>
    <property type="match status" value="1"/>
</dbReference>
<gene>
    <name evidence="1" type="ORF">V0U79_11760</name>
</gene>
<dbReference type="Proteomes" id="UP001354971">
    <property type="component" value="Unassembled WGS sequence"/>
</dbReference>
<dbReference type="EMBL" id="JAZDRP010000008">
    <property type="protein sequence ID" value="MEE2527045.1"/>
    <property type="molecule type" value="Genomic_DNA"/>
</dbReference>
<keyword evidence="2" id="KW-1185">Reference proteome</keyword>
<dbReference type="Pfam" id="PF07372">
    <property type="entry name" value="DUF1491"/>
    <property type="match status" value="1"/>
</dbReference>
<organism evidence="1 2">
    <name type="scientific">Hyphobacterium lacteum</name>
    <dbReference type="NCBI Taxonomy" id="3116575"/>
    <lineage>
        <taxon>Bacteria</taxon>
        <taxon>Pseudomonadati</taxon>
        <taxon>Pseudomonadota</taxon>
        <taxon>Alphaproteobacteria</taxon>
        <taxon>Maricaulales</taxon>
        <taxon>Maricaulaceae</taxon>
        <taxon>Hyphobacterium</taxon>
    </lineage>
</organism>
<reference evidence="1 2" key="1">
    <citation type="submission" date="2024-01" db="EMBL/GenBank/DDBJ databases">
        <title>Hyphobacterium bacterium isolated from marine sediment.</title>
        <authorList>
            <person name="Zhao S."/>
        </authorList>
    </citation>
    <scope>NUCLEOTIDE SEQUENCE [LARGE SCALE GENOMIC DNA]</scope>
    <source>
        <strain evidence="2">HN65</strain>
    </source>
</reference>
<protein>
    <submittedName>
        <fullName evidence="1">DUF1491 family protein</fullName>
    </submittedName>
</protein>
<comment type="caution">
    <text evidence="1">The sequence shown here is derived from an EMBL/GenBank/DDBJ whole genome shotgun (WGS) entry which is preliminary data.</text>
</comment>
<dbReference type="InterPro" id="IPR009964">
    <property type="entry name" value="DUF1491"/>
</dbReference>
<dbReference type="RefSeq" id="WP_330199709.1">
    <property type="nucleotide sequence ID" value="NZ_JAZDRP010000008.1"/>
</dbReference>
<accession>A0ABU7LSZ7</accession>
<name>A0ABU7LSZ7_9PROT</name>
<sequence>MNRLKSEIWVQALLRRAEVAGVMGGVVRKGDTDAGAVLVQVMLLDGTGYLYVPARDFEGDRIWIRPLGTEPVSEADIAQYTGKRLDDDPDIWVVEIEDPKGRHFLTEPVE</sequence>
<evidence type="ECO:0000313" key="1">
    <source>
        <dbReference type="EMBL" id="MEE2527045.1"/>
    </source>
</evidence>
<proteinExistence type="predicted"/>